<dbReference type="Pfam" id="PF08240">
    <property type="entry name" value="ADH_N"/>
    <property type="match status" value="1"/>
</dbReference>
<dbReference type="PANTHER" id="PTHR44013">
    <property type="entry name" value="ZINC-TYPE ALCOHOL DEHYDROGENASE-LIKE PROTEIN C16A3.02C"/>
    <property type="match status" value="1"/>
</dbReference>
<dbReference type="Proteomes" id="UP000244336">
    <property type="component" value="Chromosome 7"/>
</dbReference>
<dbReference type="PANTHER" id="PTHR44013:SF6">
    <property type="entry name" value="OS04G0359100 PROTEIN"/>
    <property type="match status" value="1"/>
</dbReference>
<dbReference type="Gene3D" id="3.40.50.720">
    <property type="entry name" value="NAD(P)-binding Rossmann-like Domain"/>
    <property type="match status" value="1"/>
</dbReference>
<dbReference type="InterPro" id="IPR013154">
    <property type="entry name" value="ADH-like_N"/>
</dbReference>
<dbReference type="Gramene" id="PUZ46718">
    <property type="protein sequence ID" value="PUZ46718"/>
    <property type="gene ID" value="GQ55_7G104500"/>
</dbReference>
<dbReference type="AlphaFoldDB" id="A0A2T7CTQ6"/>
<dbReference type="EMBL" id="CM009755">
    <property type="protein sequence ID" value="PUZ46718.1"/>
    <property type="molecule type" value="Genomic_DNA"/>
</dbReference>
<name>A0A2T7CTQ6_9POAL</name>
<reference evidence="2 3" key="1">
    <citation type="submission" date="2018-04" db="EMBL/GenBank/DDBJ databases">
        <title>WGS assembly of Panicum hallii var. hallii HAL2.</title>
        <authorList>
            <person name="Lovell J."/>
            <person name="Jenkins J."/>
            <person name="Lowry D."/>
            <person name="Mamidi S."/>
            <person name="Sreedasyam A."/>
            <person name="Weng X."/>
            <person name="Barry K."/>
            <person name="Bonette J."/>
            <person name="Campitelli B."/>
            <person name="Daum C."/>
            <person name="Gordon S."/>
            <person name="Gould B."/>
            <person name="Lipzen A."/>
            <person name="MacQueen A."/>
            <person name="Palacio-Mejia J."/>
            <person name="Plott C."/>
            <person name="Shakirov E."/>
            <person name="Shu S."/>
            <person name="Yoshinaga Y."/>
            <person name="Zane M."/>
            <person name="Rokhsar D."/>
            <person name="Grimwood J."/>
            <person name="Schmutz J."/>
            <person name="Juenger T."/>
        </authorList>
    </citation>
    <scope>NUCLEOTIDE SEQUENCE [LARGE SCALE GENOMIC DNA]</scope>
    <source>
        <strain evidence="3">cv. HAL2</strain>
    </source>
</reference>
<protein>
    <recommendedName>
        <fullName evidence="1">Enoyl reductase (ER) domain-containing protein</fullName>
    </recommendedName>
</protein>
<feature type="domain" description="Enoyl reductase (ER)" evidence="1">
    <location>
        <begin position="20"/>
        <end position="328"/>
    </location>
</feature>
<dbReference type="OrthoDB" id="48317at2759"/>
<dbReference type="STRING" id="1504633.A0A2T7CTQ6"/>
<dbReference type="InterPro" id="IPR036291">
    <property type="entry name" value="NAD(P)-bd_dom_sf"/>
</dbReference>
<sequence length="330" mass="34859">MATGGRPTTMRAIQYTGYGGGAASLKYVEIPVPLLGKNEVLVKVEAASINPADWKIQKGMLRPFLPKFPCIPVTDVAGEVAEVGSSVREFKVADKVLCRLKFGKGGGLAEYVVASESKIAARPAGVSAADAAGLPISGLTALQALMSIGTKFDGTGRGADILVTAASGGVGMYAVQLAKLGNHHVTATCGARNMEVVRALGADEVLDYKTPEGQALTSPSGRKYDYVINTTDASRWSALRPSLSGRGRVVDVTPNPGNYIASVLTMFARKKISMLAQVSLGKEHMRFLLELVAEGKLRTVVDSRHPFKKAAEAWERSMAGHATGKIIVEM</sequence>
<dbReference type="Pfam" id="PF13602">
    <property type="entry name" value="ADH_zinc_N_2"/>
    <property type="match status" value="1"/>
</dbReference>
<organism evidence="2 3">
    <name type="scientific">Panicum hallii var. hallii</name>
    <dbReference type="NCBI Taxonomy" id="1504633"/>
    <lineage>
        <taxon>Eukaryota</taxon>
        <taxon>Viridiplantae</taxon>
        <taxon>Streptophyta</taxon>
        <taxon>Embryophyta</taxon>
        <taxon>Tracheophyta</taxon>
        <taxon>Spermatophyta</taxon>
        <taxon>Magnoliopsida</taxon>
        <taxon>Liliopsida</taxon>
        <taxon>Poales</taxon>
        <taxon>Poaceae</taxon>
        <taxon>PACMAD clade</taxon>
        <taxon>Panicoideae</taxon>
        <taxon>Panicodae</taxon>
        <taxon>Paniceae</taxon>
        <taxon>Panicinae</taxon>
        <taxon>Panicum</taxon>
        <taxon>Panicum sect. Panicum</taxon>
    </lineage>
</organism>
<evidence type="ECO:0000313" key="2">
    <source>
        <dbReference type="EMBL" id="PUZ46718.1"/>
    </source>
</evidence>
<proteinExistence type="predicted"/>
<dbReference type="InterPro" id="IPR011032">
    <property type="entry name" value="GroES-like_sf"/>
</dbReference>
<evidence type="ECO:0000313" key="3">
    <source>
        <dbReference type="Proteomes" id="UP000244336"/>
    </source>
</evidence>
<accession>A0A2T7CTQ6</accession>
<dbReference type="Gene3D" id="3.90.180.10">
    <property type="entry name" value="Medium-chain alcohol dehydrogenases, catalytic domain"/>
    <property type="match status" value="1"/>
</dbReference>
<keyword evidence="3" id="KW-1185">Reference proteome</keyword>
<dbReference type="CDD" id="cd08267">
    <property type="entry name" value="MDR1"/>
    <property type="match status" value="1"/>
</dbReference>
<dbReference type="SMART" id="SM00829">
    <property type="entry name" value="PKS_ER"/>
    <property type="match status" value="1"/>
</dbReference>
<dbReference type="InterPro" id="IPR052733">
    <property type="entry name" value="Chloroplast_QOR"/>
</dbReference>
<evidence type="ECO:0000259" key="1">
    <source>
        <dbReference type="SMART" id="SM00829"/>
    </source>
</evidence>
<gene>
    <name evidence="2" type="ORF">GQ55_7G104500</name>
</gene>
<dbReference type="SUPFAM" id="SSF50129">
    <property type="entry name" value="GroES-like"/>
    <property type="match status" value="1"/>
</dbReference>
<dbReference type="SUPFAM" id="SSF51735">
    <property type="entry name" value="NAD(P)-binding Rossmann-fold domains"/>
    <property type="match status" value="1"/>
</dbReference>
<dbReference type="GO" id="GO:0016491">
    <property type="term" value="F:oxidoreductase activity"/>
    <property type="evidence" value="ECO:0007669"/>
    <property type="project" value="InterPro"/>
</dbReference>
<dbReference type="InterPro" id="IPR020843">
    <property type="entry name" value="ER"/>
</dbReference>